<organism evidence="1 2">
    <name type="scientific">Aspergillus brunneoviolaceus CBS 621.78</name>
    <dbReference type="NCBI Taxonomy" id="1450534"/>
    <lineage>
        <taxon>Eukaryota</taxon>
        <taxon>Fungi</taxon>
        <taxon>Dikarya</taxon>
        <taxon>Ascomycota</taxon>
        <taxon>Pezizomycotina</taxon>
        <taxon>Eurotiomycetes</taxon>
        <taxon>Eurotiomycetidae</taxon>
        <taxon>Eurotiales</taxon>
        <taxon>Aspergillaceae</taxon>
        <taxon>Aspergillus</taxon>
        <taxon>Aspergillus subgen. Circumdati</taxon>
    </lineage>
</organism>
<evidence type="ECO:0000313" key="2">
    <source>
        <dbReference type="Proteomes" id="UP000249057"/>
    </source>
</evidence>
<keyword evidence="2" id="KW-1185">Reference proteome</keyword>
<evidence type="ECO:0000313" key="1">
    <source>
        <dbReference type="EMBL" id="RAH47448.1"/>
    </source>
</evidence>
<dbReference type="Proteomes" id="UP000249057">
    <property type="component" value="Unassembled WGS sequence"/>
</dbReference>
<gene>
    <name evidence="1" type="ORF">BO95DRAFT_410185</name>
</gene>
<sequence length="737" mass="83436">MFEEEAPGYTSLADPALLDKIDSLFACNIGEYINLPQLVVVGDQSSGKSSVLEGLTRLPFPRDSGLCTRFATQLIFRRNKNLTTRRISSSIIPASDSHPTRAGELQAWGRSFEGSLSPVAFAAILEEAHRLMGVSTPDKPTKLTFSKDILRLEICGPDEDHLSVIDVPGIFKLTTPGRTTKADIQLVREMVLGYMRNPRSILLTVVAANVDVANQEIIEMAREVDPDGERTLGVLTKPDLVDKGAEQKILDIIAGRELPLKYGWILVRNLGQREMEKGIVDRDTAEAEFGKTELWSTVAVDRYGISSLKTRLQDTVTENARRTFPMVRAEINKKLKEAKTGLVALGSERDTASQQLRYLLDAVTRFNIMTTQALGTHYGADENFTKYKELRLATLVVNREVLFARYFEKWGHKYEFEVNSIRDDVEIVSPESGGDEPAQFSASTRPGALNFHSTGEGELDHHGSRPTRFKTRMTEPVMELEDVLTNQEIIEKPLRQSIHEWLRDEYHNSRGFELNSFSIPMLTNVFNQQTMKWQSIALGYLSDIIVVVHKFIMRNLEISLADRRVFRNLLPYIMGSLLEVYKEAMEHVRLLLCIEREGTLKTLDRYFNDHLQNIRHSRWKAYVGGKEVNGILHVGDLDYQQDMSNESHTVQELHDILESYYKVALSRFVDNVSMQAADHHLVNGPNAPMKLISPAFVHGFSAETLQEIAGEDPAVRRRRTQLKKQIAELEKGKRLLI</sequence>
<dbReference type="EMBL" id="KZ825330">
    <property type="protein sequence ID" value="RAH47448.1"/>
    <property type="molecule type" value="Genomic_DNA"/>
</dbReference>
<name>A0ACD1GE49_9EURO</name>
<proteinExistence type="predicted"/>
<reference evidence="1" key="1">
    <citation type="submission" date="2018-02" db="EMBL/GenBank/DDBJ databases">
        <title>The genomes of Aspergillus section Nigri reveals drivers in fungal speciation.</title>
        <authorList>
            <consortium name="DOE Joint Genome Institute"/>
            <person name="Vesth T.C."/>
            <person name="Nybo J."/>
            <person name="Theobald S."/>
            <person name="Brandl J."/>
            <person name="Frisvad J.C."/>
            <person name="Nielsen K.F."/>
            <person name="Lyhne E.K."/>
            <person name="Kogle M.E."/>
            <person name="Kuo A."/>
            <person name="Riley R."/>
            <person name="Clum A."/>
            <person name="Nolan M."/>
            <person name="Lipzen A."/>
            <person name="Salamov A."/>
            <person name="Henrissat B."/>
            <person name="Wiebenga A."/>
            <person name="De vries R.P."/>
            <person name="Grigoriev I.V."/>
            <person name="Mortensen U.H."/>
            <person name="Andersen M.R."/>
            <person name="Baker S.E."/>
        </authorList>
    </citation>
    <scope>NUCLEOTIDE SEQUENCE</scope>
    <source>
        <strain evidence="1">CBS 621.78</strain>
    </source>
</reference>
<protein>
    <submittedName>
        <fullName evidence="1">Vacuolar sorting protein VPS1, dynamin</fullName>
    </submittedName>
</protein>
<accession>A0ACD1GE49</accession>